<dbReference type="AlphaFoldDB" id="A0A1G7F514"/>
<proteinExistence type="predicted"/>
<dbReference type="Gene3D" id="2.40.50.140">
    <property type="entry name" value="Nucleic acid-binding proteins"/>
    <property type="match status" value="1"/>
</dbReference>
<dbReference type="GO" id="GO:0005886">
    <property type="term" value="C:plasma membrane"/>
    <property type="evidence" value="ECO:0007669"/>
    <property type="project" value="TreeGrafter"/>
</dbReference>
<dbReference type="PANTHER" id="PTHR33507">
    <property type="entry name" value="INNER MEMBRANE PROTEIN YBBJ"/>
    <property type="match status" value="1"/>
</dbReference>
<keyword evidence="1" id="KW-0812">Transmembrane</keyword>
<dbReference type="InterPro" id="IPR052165">
    <property type="entry name" value="Membrane_assoc_protease"/>
</dbReference>
<accession>A0A1G7F514</accession>
<dbReference type="STRING" id="57664.SAMN05661003_1276"/>
<evidence type="ECO:0000256" key="1">
    <source>
        <dbReference type="SAM" id="Phobius"/>
    </source>
</evidence>
<dbReference type="OrthoDB" id="5432219at2"/>
<dbReference type="RefSeq" id="WP_092080780.1">
    <property type="nucleotide sequence ID" value="NZ_CALFZY010000024.1"/>
</dbReference>
<gene>
    <name evidence="2" type="ORF">SAMN05661003_1276</name>
</gene>
<feature type="transmembrane region" description="Helical" evidence="1">
    <location>
        <begin position="54"/>
        <end position="73"/>
    </location>
</feature>
<dbReference type="PANTHER" id="PTHR33507:SF3">
    <property type="entry name" value="INNER MEMBRANE PROTEIN YBBJ"/>
    <property type="match status" value="1"/>
</dbReference>
<keyword evidence="2" id="KW-0378">Hydrolase</keyword>
<evidence type="ECO:0000313" key="3">
    <source>
        <dbReference type="Proteomes" id="UP000243205"/>
    </source>
</evidence>
<sequence>MNDLFTPWLLWLLAGVTLALLELAVPGFILIFFGAGCLVVALCLLVLDLTLTQQLWLFLIATLVSLIGLRRFAMRIFAGEQAVNPVDQLLDEPHGTARVVQAIRPPVPGRVAWRGSFWDAQAEEDFEVDALVAVRGYAEGSRSQLQVEALPAAAVSAQDH</sequence>
<dbReference type="InterPro" id="IPR012340">
    <property type="entry name" value="NA-bd_OB-fold"/>
</dbReference>
<reference evidence="3" key="1">
    <citation type="submission" date="2016-10" db="EMBL/GenBank/DDBJ databases">
        <authorList>
            <person name="Varghese N."/>
            <person name="Submissions S."/>
        </authorList>
    </citation>
    <scope>NUCLEOTIDE SEQUENCE [LARGE SCALE GENOMIC DNA]</scope>
    <source>
        <strain evidence="3">DSM 8987</strain>
    </source>
</reference>
<feature type="transmembrane region" description="Helical" evidence="1">
    <location>
        <begin position="29"/>
        <end position="47"/>
    </location>
</feature>
<protein>
    <submittedName>
        <fullName evidence="2">Membrane protein implicated in regulation of membrane protease activity</fullName>
    </submittedName>
</protein>
<dbReference type="GO" id="GO:0006508">
    <property type="term" value="P:proteolysis"/>
    <property type="evidence" value="ECO:0007669"/>
    <property type="project" value="UniProtKB-KW"/>
</dbReference>
<keyword evidence="3" id="KW-1185">Reference proteome</keyword>
<keyword evidence="1" id="KW-1133">Transmembrane helix</keyword>
<keyword evidence="1" id="KW-0472">Membrane</keyword>
<name>A0A1G7F514_9BACT</name>
<evidence type="ECO:0000313" key="2">
    <source>
        <dbReference type="EMBL" id="SDE70655.1"/>
    </source>
</evidence>
<organism evidence="2 3">
    <name type="scientific">Desulfuromonas thiophila</name>
    <dbReference type="NCBI Taxonomy" id="57664"/>
    <lineage>
        <taxon>Bacteria</taxon>
        <taxon>Pseudomonadati</taxon>
        <taxon>Thermodesulfobacteriota</taxon>
        <taxon>Desulfuromonadia</taxon>
        <taxon>Desulfuromonadales</taxon>
        <taxon>Desulfuromonadaceae</taxon>
        <taxon>Desulfuromonas</taxon>
    </lineage>
</organism>
<dbReference type="EMBL" id="FNAQ01000027">
    <property type="protein sequence ID" value="SDE70655.1"/>
    <property type="molecule type" value="Genomic_DNA"/>
</dbReference>
<keyword evidence="2" id="KW-0645">Protease</keyword>
<dbReference type="Proteomes" id="UP000243205">
    <property type="component" value="Unassembled WGS sequence"/>
</dbReference>
<dbReference type="GO" id="GO:0008233">
    <property type="term" value="F:peptidase activity"/>
    <property type="evidence" value="ECO:0007669"/>
    <property type="project" value="UniProtKB-KW"/>
</dbReference>